<sequence length="115" mass="12849">MRLTHCCKRRYVCLSLVWARIRCRKPSEILGSSFSQPGLSRPGFDNERLEGALSITSSSSSESNLKRDQPPSNIVKQRTCPGSGQTIAVCFSRTRFPVIETLAVAFWQLVLAFGR</sequence>
<dbReference type="Proteomes" id="UP000035740">
    <property type="component" value="Unassembled WGS sequence"/>
</dbReference>
<keyword evidence="3" id="KW-1185">Reference proteome</keyword>
<evidence type="ECO:0000313" key="3">
    <source>
        <dbReference type="Proteomes" id="UP000035740"/>
    </source>
</evidence>
<protein>
    <submittedName>
        <fullName evidence="2">Uncharacterized protein</fullName>
    </submittedName>
</protein>
<name>A0A0J8AY94_BETVV</name>
<evidence type="ECO:0000256" key="1">
    <source>
        <dbReference type="SAM" id="MobiDB-lite"/>
    </source>
</evidence>
<dbReference type="EMBL" id="KQ098835">
    <property type="protein sequence ID" value="KMS93804.1"/>
    <property type="molecule type" value="Genomic_DNA"/>
</dbReference>
<feature type="region of interest" description="Disordered" evidence="1">
    <location>
        <begin position="55"/>
        <end position="77"/>
    </location>
</feature>
<reference evidence="2 3" key="1">
    <citation type="journal article" date="2014" name="Nature">
        <title>The genome of the recently domesticated crop plant sugar beet (Beta vulgaris).</title>
        <authorList>
            <person name="Dohm J.C."/>
            <person name="Minoche A.E."/>
            <person name="Holtgrawe D."/>
            <person name="Capella-Gutierrez S."/>
            <person name="Zakrzewski F."/>
            <person name="Tafer H."/>
            <person name="Rupp O."/>
            <person name="Sorensen T.R."/>
            <person name="Stracke R."/>
            <person name="Reinhardt R."/>
            <person name="Goesmann A."/>
            <person name="Kraft T."/>
            <person name="Schulz B."/>
            <person name="Stadler P.F."/>
            <person name="Schmidt T."/>
            <person name="Gabaldon T."/>
            <person name="Lehrach H."/>
            <person name="Weisshaar B."/>
            <person name="Himmelbauer H."/>
        </authorList>
    </citation>
    <scope>NUCLEOTIDE SEQUENCE [LARGE SCALE GENOMIC DNA]</scope>
    <source>
        <tissue evidence="2">Taproot</tissue>
    </source>
</reference>
<dbReference type="Gramene" id="KMS93804">
    <property type="protein sequence ID" value="KMS93804"/>
    <property type="gene ID" value="BVRB_027790"/>
</dbReference>
<gene>
    <name evidence="2" type="ORF">BVRB_027790</name>
</gene>
<accession>A0A0J8AY94</accession>
<dbReference type="AlphaFoldDB" id="A0A0J8AY94"/>
<evidence type="ECO:0000313" key="2">
    <source>
        <dbReference type="EMBL" id="KMS93804.1"/>
    </source>
</evidence>
<proteinExistence type="predicted"/>
<organism evidence="2 3">
    <name type="scientific">Beta vulgaris subsp. vulgaris</name>
    <name type="common">Beet</name>
    <dbReference type="NCBI Taxonomy" id="3555"/>
    <lineage>
        <taxon>Eukaryota</taxon>
        <taxon>Viridiplantae</taxon>
        <taxon>Streptophyta</taxon>
        <taxon>Embryophyta</taxon>
        <taxon>Tracheophyta</taxon>
        <taxon>Spermatophyta</taxon>
        <taxon>Magnoliopsida</taxon>
        <taxon>eudicotyledons</taxon>
        <taxon>Gunneridae</taxon>
        <taxon>Pentapetalae</taxon>
        <taxon>Caryophyllales</taxon>
        <taxon>Chenopodiaceae</taxon>
        <taxon>Betoideae</taxon>
        <taxon>Beta</taxon>
    </lineage>
</organism>